<dbReference type="InterPro" id="IPR001851">
    <property type="entry name" value="ABC_transp_permease"/>
</dbReference>
<keyword evidence="5 6" id="KW-0472">Membrane</keyword>
<feature type="transmembrane region" description="Helical" evidence="6">
    <location>
        <begin position="151"/>
        <end position="171"/>
    </location>
</feature>
<comment type="caution">
    <text evidence="7">The sequence shown here is derived from an EMBL/GenBank/DDBJ whole genome shotgun (WGS) entry which is preliminary data.</text>
</comment>
<evidence type="ECO:0000313" key="7">
    <source>
        <dbReference type="EMBL" id="MBB5199778.1"/>
    </source>
</evidence>
<dbReference type="CDD" id="cd06581">
    <property type="entry name" value="TM_PBP1_LivM_like"/>
    <property type="match status" value="1"/>
</dbReference>
<dbReference type="RefSeq" id="WP_168056157.1">
    <property type="nucleotide sequence ID" value="NZ_JAAOZT010000009.1"/>
</dbReference>
<sequence>MNKKIVYGVILIAALAAPFGIYPVFLMKVLCFALFACAFNLLIGFTGLLSFGHAAFFGGAGYVAGYALAKLGLPTELGLILGTLAGALIGLVMGSLAIRRQGIYFTMITLALAQMAYFVCLQAPFTGGEDGLQGVPRGKLLGMISLDNDLTLYYVVLAIAVLGFALIIRTINSPFGQVLKAIKENEPRAISLGYDVNRYKLLAFVLSAGLTGLAGATKTLVLGFETLTDVHWTMSGLVILMTLVGGLGTLTGPIVGAVIIIVLENKLGDIGSWLATVTHIDWFNGLGESVTIVTGFIFIVCVLAFRRGIVGEIGALFKRRVQGS</sequence>
<protein>
    <submittedName>
        <fullName evidence="7">Branched-chain amino acid transport system permease protein</fullName>
    </submittedName>
</protein>
<evidence type="ECO:0000256" key="5">
    <source>
        <dbReference type="ARBA" id="ARBA00023136"/>
    </source>
</evidence>
<evidence type="ECO:0000256" key="3">
    <source>
        <dbReference type="ARBA" id="ARBA00022692"/>
    </source>
</evidence>
<dbReference type="EMBL" id="JACHHQ010000003">
    <property type="protein sequence ID" value="MBB5199778.1"/>
    <property type="molecule type" value="Genomic_DNA"/>
</dbReference>
<gene>
    <name evidence="7" type="ORF">HNR39_001610</name>
</gene>
<dbReference type="PANTHER" id="PTHR30482">
    <property type="entry name" value="HIGH-AFFINITY BRANCHED-CHAIN AMINO ACID TRANSPORT SYSTEM PERMEASE"/>
    <property type="match status" value="1"/>
</dbReference>
<evidence type="ECO:0000256" key="2">
    <source>
        <dbReference type="ARBA" id="ARBA00022475"/>
    </source>
</evidence>
<accession>A0A840RS02</accession>
<dbReference type="GO" id="GO:0015658">
    <property type="term" value="F:branched-chain amino acid transmembrane transporter activity"/>
    <property type="evidence" value="ECO:0007669"/>
    <property type="project" value="InterPro"/>
</dbReference>
<proteinExistence type="predicted"/>
<feature type="transmembrane region" description="Helical" evidence="6">
    <location>
        <begin position="103"/>
        <end position="125"/>
    </location>
</feature>
<evidence type="ECO:0000256" key="6">
    <source>
        <dbReference type="SAM" id="Phobius"/>
    </source>
</evidence>
<dbReference type="Proteomes" id="UP000571084">
    <property type="component" value="Unassembled WGS sequence"/>
</dbReference>
<dbReference type="Pfam" id="PF02653">
    <property type="entry name" value="BPD_transp_2"/>
    <property type="match status" value="1"/>
</dbReference>
<dbReference type="InterPro" id="IPR043428">
    <property type="entry name" value="LivM-like"/>
</dbReference>
<evidence type="ECO:0000313" key="8">
    <source>
        <dbReference type="Proteomes" id="UP000571084"/>
    </source>
</evidence>
<keyword evidence="8" id="KW-1185">Reference proteome</keyword>
<feature type="transmembrane region" description="Helical" evidence="6">
    <location>
        <begin position="77"/>
        <end position="96"/>
    </location>
</feature>
<feature type="transmembrane region" description="Helical" evidence="6">
    <location>
        <begin position="6"/>
        <end position="25"/>
    </location>
</feature>
<dbReference type="PANTHER" id="PTHR30482:SF17">
    <property type="entry name" value="ABC TRANSPORTER ATP-BINDING PROTEIN"/>
    <property type="match status" value="1"/>
</dbReference>
<keyword evidence="2" id="KW-1003">Cell membrane</keyword>
<evidence type="ECO:0000256" key="4">
    <source>
        <dbReference type="ARBA" id="ARBA00022989"/>
    </source>
</evidence>
<comment type="subcellular location">
    <subcellularLocation>
        <location evidence="1">Cell membrane</location>
        <topology evidence="1">Multi-pass membrane protein</topology>
    </subcellularLocation>
</comment>
<dbReference type="GO" id="GO:0005886">
    <property type="term" value="C:plasma membrane"/>
    <property type="evidence" value="ECO:0007669"/>
    <property type="project" value="UniProtKB-SubCell"/>
</dbReference>
<dbReference type="AlphaFoldDB" id="A0A840RS02"/>
<reference evidence="7 8" key="1">
    <citation type="submission" date="2020-08" db="EMBL/GenBank/DDBJ databases">
        <title>Genomic Encyclopedia of Type Strains, Phase IV (KMG-IV): sequencing the most valuable type-strain genomes for metagenomic binning, comparative biology and taxonomic classification.</title>
        <authorList>
            <person name="Goeker M."/>
        </authorList>
    </citation>
    <scope>NUCLEOTIDE SEQUENCE [LARGE SCALE GENOMIC DNA]</scope>
    <source>
        <strain evidence="7 8">DSM 23240</strain>
    </source>
</reference>
<feature type="transmembrane region" description="Helical" evidence="6">
    <location>
        <begin position="237"/>
        <end position="262"/>
    </location>
</feature>
<organism evidence="7 8">
    <name type="scientific">Glaciimonas immobilis</name>
    <dbReference type="NCBI Taxonomy" id="728004"/>
    <lineage>
        <taxon>Bacteria</taxon>
        <taxon>Pseudomonadati</taxon>
        <taxon>Pseudomonadota</taxon>
        <taxon>Betaproteobacteria</taxon>
        <taxon>Burkholderiales</taxon>
        <taxon>Oxalobacteraceae</taxon>
        <taxon>Glaciimonas</taxon>
    </lineage>
</organism>
<feature type="transmembrane region" description="Helical" evidence="6">
    <location>
        <begin position="32"/>
        <end position="57"/>
    </location>
</feature>
<evidence type="ECO:0000256" key="1">
    <source>
        <dbReference type="ARBA" id="ARBA00004651"/>
    </source>
</evidence>
<name>A0A840RS02_9BURK</name>
<keyword evidence="3 6" id="KW-0812">Transmembrane</keyword>
<keyword evidence="4 6" id="KW-1133">Transmembrane helix</keyword>
<feature type="transmembrane region" description="Helical" evidence="6">
    <location>
        <begin position="282"/>
        <end position="305"/>
    </location>
</feature>